<keyword evidence="2" id="KW-0121">Carboxypeptidase</keyword>
<proteinExistence type="inferred from homology"/>
<name>A0ABT1RQ86_9FIRM</name>
<accession>A0ABT1RQ86</accession>
<dbReference type="InterPro" id="IPR027461">
    <property type="entry name" value="Carboxypeptidase_A_C_sf"/>
</dbReference>
<dbReference type="SUPFAM" id="SSF52317">
    <property type="entry name" value="Class I glutamine amidotransferase-like"/>
    <property type="match status" value="1"/>
</dbReference>
<evidence type="ECO:0000259" key="8">
    <source>
        <dbReference type="Pfam" id="PF17676"/>
    </source>
</evidence>
<evidence type="ECO:0000313" key="10">
    <source>
        <dbReference type="Proteomes" id="UP001524502"/>
    </source>
</evidence>
<evidence type="ECO:0000256" key="5">
    <source>
        <dbReference type="ARBA" id="ARBA00022825"/>
    </source>
</evidence>
<keyword evidence="4" id="KW-0378">Hydrolase</keyword>
<evidence type="ECO:0000313" key="9">
    <source>
        <dbReference type="EMBL" id="MCQ4637350.1"/>
    </source>
</evidence>
<dbReference type="InterPro" id="IPR003507">
    <property type="entry name" value="S66_fam"/>
</dbReference>
<evidence type="ECO:0000259" key="7">
    <source>
        <dbReference type="Pfam" id="PF02016"/>
    </source>
</evidence>
<dbReference type="Pfam" id="PF17676">
    <property type="entry name" value="Peptidase_S66C"/>
    <property type="match status" value="1"/>
</dbReference>
<evidence type="ECO:0000256" key="1">
    <source>
        <dbReference type="ARBA" id="ARBA00010233"/>
    </source>
</evidence>
<feature type="domain" description="LD-carboxypeptidase C-terminal" evidence="8">
    <location>
        <begin position="178"/>
        <end position="302"/>
    </location>
</feature>
<dbReference type="Gene3D" id="3.50.30.60">
    <property type="entry name" value="LD-carboxypeptidase A C-terminal domain-like"/>
    <property type="match status" value="1"/>
</dbReference>
<dbReference type="CDD" id="cd07025">
    <property type="entry name" value="Peptidase_S66"/>
    <property type="match status" value="1"/>
</dbReference>
<sequence>MLTRPHPLKKGDRVAVTAPSSPASEEAVRRAETSIRFLGLKPVIMNSCTLCRGYLSGPDQVRADDINRAFSDPSIRGIFCIRGGYGSARLLPLLDFSLIRKNPKIFVGFSDVTALHLAFNQICGLITFHGPMPGAGYDSLDPFSMENLKKHLFSGSTRELAVNPPGQDLQSLYPGKASGMIVGGNLSVILGTLGSPYEVDTRGRILFIEDVGERPYRLDRALTALSLAGKFRDCAGVLLGTFTQCEEPPVNGGFDRARTAESSLSLSDIFNETILPWRKPVISNFRAGHIDPQITVPLGAQTVLDASGLKILFQI</sequence>
<dbReference type="Pfam" id="PF02016">
    <property type="entry name" value="Peptidase_S66"/>
    <property type="match status" value="1"/>
</dbReference>
<evidence type="ECO:0000256" key="3">
    <source>
        <dbReference type="ARBA" id="ARBA00022670"/>
    </source>
</evidence>
<dbReference type="Proteomes" id="UP001524502">
    <property type="component" value="Unassembled WGS sequence"/>
</dbReference>
<dbReference type="InterPro" id="IPR027478">
    <property type="entry name" value="LdcA_N"/>
</dbReference>
<protein>
    <submittedName>
        <fullName evidence="9">LD-carboxypeptidase</fullName>
    </submittedName>
</protein>
<evidence type="ECO:0000256" key="2">
    <source>
        <dbReference type="ARBA" id="ARBA00022645"/>
    </source>
</evidence>
<reference evidence="9 10" key="1">
    <citation type="submission" date="2022-06" db="EMBL/GenBank/DDBJ databases">
        <title>Isolation of gut microbiota from human fecal samples.</title>
        <authorList>
            <person name="Pamer E.G."/>
            <person name="Barat B."/>
            <person name="Waligurski E."/>
            <person name="Medina S."/>
            <person name="Paddock L."/>
            <person name="Mostad J."/>
        </authorList>
    </citation>
    <scope>NUCLEOTIDE SEQUENCE [LARGE SCALE GENOMIC DNA]</scope>
    <source>
        <strain evidence="9 10">SL.3.17</strain>
    </source>
</reference>
<evidence type="ECO:0000256" key="6">
    <source>
        <dbReference type="SAM" id="MobiDB-lite"/>
    </source>
</evidence>
<keyword evidence="5" id="KW-0720">Serine protease</keyword>
<feature type="region of interest" description="Disordered" evidence="6">
    <location>
        <begin position="1"/>
        <end position="21"/>
    </location>
</feature>
<dbReference type="EMBL" id="JANFXK010000012">
    <property type="protein sequence ID" value="MCQ4637350.1"/>
    <property type="molecule type" value="Genomic_DNA"/>
</dbReference>
<feature type="domain" description="LD-carboxypeptidase N-terminal" evidence="7">
    <location>
        <begin position="14"/>
        <end position="130"/>
    </location>
</feature>
<dbReference type="RefSeq" id="WP_256132540.1">
    <property type="nucleotide sequence ID" value="NZ_JANFXK010000012.1"/>
</dbReference>
<organism evidence="9 10">
    <name type="scientific">Anaerovorax odorimutans</name>
    <dbReference type="NCBI Taxonomy" id="109327"/>
    <lineage>
        <taxon>Bacteria</taxon>
        <taxon>Bacillati</taxon>
        <taxon>Bacillota</taxon>
        <taxon>Clostridia</taxon>
        <taxon>Peptostreptococcales</taxon>
        <taxon>Anaerovoracaceae</taxon>
        <taxon>Anaerovorax</taxon>
    </lineage>
</organism>
<dbReference type="PANTHER" id="PTHR30237:SF2">
    <property type="entry name" value="MUREIN TETRAPEPTIDE CARBOXYPEPTIDASE"/>
    <property type="match status" value="1"/>
</dbReference>
<dbReference type="InterPro" id="IPR040921">
    <property type="entry name" value="Peptidase_S66C"/>
</dbReference>
<dbReference type="PIRSF" id="PIRSF028757">
    <property type="entry name" value="LD-carboxypeptidase"/>
    <property type="match status" value="1"/>
</dbReference>
<dbReference type="PANTHER" id="PTHR30237">
    <property type="entry name" value="MURAMOYLTETRAPEPTIDE CARBOXYPEPTIDASE"/>
    <property type="match status" value="1"/>
</dbReference>
<evidence type="ECO:0000256" key="4">
    <source>
        <dbReference type="ARBA" id="ARBA00022801"/>
    </source>
</evidence>
<gene>
    <name evidence="9" type="ORF">NE619_11505</name>
</gene>
<keyword evidence="3" id="KW-0645">Protease</keyword>
<comment type="caution">
    <text evidence="9">The sequence shown here is derived from an EMBL/GenBank/DDBJ whole genome shotgun (WGS) entry which is preliminary data.</text>
</comment>
<dbReference type="InterPro" id="IPR040449">
    <property type="entry name" value="Peptidase_S66_N"/>
</dbReference>
<dbReference type="Gene3D" id="3.40.50.10740">
    <property type="entry name" value="Class I glutamine amidotransferase-like"/>
    <property type="match status" value="1"/>
</dbReference>
<keyword evidence="10" id="KW-1185">Reference proteome</keyword>
<dbReference type="SUPFAM" id="SSF141986">
    <property type="entry name" value="LD-carboxypeptidase A C-terminal domain-like"/>
    <property type="match status" value="1"/>
</dbReference>
<comment type="similarity">
    <text evidence="1">Belongs to the peptidase S66 family.</text>
</comment>
<dbReference type="InterPro" id="IPR029062">
    <property type="entry name" value="Class_I_gatase-like"/>
</dbReference>